<evidence type="ECO:0000256" key="1">
    <source>
        <dbReference type="ARBA" id="ARBA00004141"/>
    </source>
</evidence>
<sequence length="180" mass="20095">MHPTTRAEGHFPHIQPLHEVSPLKLTTEHPAPRFSLPSPYLPSKTARHRHHLLQAVQRVSSARSWSREGWFLARIFLVAVWATGYIVVSEEFTVETRGRALGLFQSMAAVGAIFPSLLMPVVAAAGLGWRALYVIGALPLLVVIFLGKNFQETERFQKTRAEKKIGPGFFTVFRPLTGNT</sequence>
<evidence type="ECO:0000256" key="3">
    <source>
        <dbReference type="ARBA" id="ARBA00022989"/>
    </source>
</evidence>
<evidence type="ECO:0000313" key="7">
    <source>
        <dbReference type="EMBL" id="HET47443.1"/>
    </source>
</evidence>
<dbReference type="Gene3D" id="1.20.1250.20">
    <property type="entry name" value="MFS general substrate transporter like domains"/>
    <property type="match status" value="1"/>
</dbReference>
<dbReference type="AlphaFoldDB" id="A0A7C2NGE9"/>
<feature type="transmembrane region" description="Helical" evidence="5">
    <location>
        <begin position="100"/>
        <end position="125"/>
    </location>
</feature>
<dbReference type="PANTHER" id="PTHR23508:SF10">
    <property type="entry name" value="CARBOXYLIC ACID TRANSPORTER PROTEIN HOMOLOG"/>
    <property type="match status" value="1"/>
</dbReference>
<dbReference type="PROSITE" id="PS50850">
    <property type="entry name" value="MFS"/>
    <property type="match status" value="1"/>
</dbReference>
<dbReference type="PANTHER" id="PTHR23508">
    <property type="entry name" value="CARBOXYLIC ACID TRANSPORTER PROTEIN HOMOLOG"/>
    <property type="match status" value="1"/>
</dbReference>
<dbReference type="GO" id="GO:0046943">
    <property type="term" value="F:carboxylic acid transmembrane transporter activity"/>
    <property type="evidence" value="ECO:0007669"/>
    <property type="project" value="TreeGrafter"/>
</dbReference>
<feature type="domain" description="Major facilitator superfamily (MFS) profile" evidence="6">
    <location>
        <begin position="1"/>
        <end position="180"/>
    </location>
</feature>
<proteinExistence type="predicted"/>
<comment type="subcellular location">
    <subcellularLocation>
        <location evidence="1">Membrane</location>
        <topology evidence="1">Multi-pass membrane protein</topology>
    </subcellularLocation>
</comment>
<organism evidence="7">
    <name type="scientific">Thermoanaerobaculum aquaticum</name>
    <dbReference type="NCBI Taxonomy" id="1312852"/>
    <lineage>
        <taxon>Bacteria</taxon>
        <taxon>Pseudomonadati</taxon>
        <taxon>Acidobacteriota</taxon>
        <taxon>Thermoanaerobaculia</taxon>
        <taxon>Thermoanaerobaculales</taxon>
        <taxon>Thermoanaerobaculaceae</taxon>
        <taxon>Thermoanaerobaculum</taxon>
    </lineage>
</organism>
<evidence type="ECO:0000256" key="4">
    <source>
        <dbReference type="ARBA" id="ARBA00023136"/>
    </source>
</evidence>
<dbReference type="InterPro" id="IPR036259">
    <property type="entry name" value="MFS_trans_sf"/>
</dbReference>
<reference evidence="7" key="1">
    <citation type="journal article" date="2020" name="mSystems">
        <title>Genome- and Community-Level Interaction Insights into Carbon Utilization and Element Cycling Functions of Hydrothermarchaeota in Hydrothermal Sediment.</title>
        <authorList>
            <person name="Zhou Z."/>
            <person name="Liu Y."/>
            <person name="Xu W."/>
            <person name="Pan J."/>
            <person name="Luo Z.H."/>
            <person name="Li M."/>
        </authorList>
    </citation>
    <scope>NUCLEOTIDE SEQUENCE [LARGE SCALE GENOMIC DNA]</scope>
    <source>
        <strain evidence="7">SpSt-299</strain>
    </source>
</reference>
<dbReference type="Pfam" id="PF07690">
    <property type="entry name" value="MFS_1"/>
    <property type="match status" value="1"/>
</dbReference>
<feature type="transmembrane region" description="Helical" evidence="5">
    <location>
        <begin position="69"/>
        <end position="88"/>
    </location>
</feature>
<protein>
    <submittedName>
        <fullName evidence="7">MFS transporter</fullName>
    </submittedName>
</protein>
<gene>
    <name evidence="7" type="ORF">ENQ31_04705</name>
</gene>
<evidence type="ECO:0000256" key="2">
    <source>
        <dbReference type="ARBA" id="ARBA00022692"/>
    </source>
</evidence>
<dbReference type="SUPFAM" id="SSF103473">
    <property type="entry name" value="MFS general substrate transporter"/>
    <property type="match status" value="1"/>
</dbReference>
<evidence type="ECO:0000256" key="5">
    <source>
        <dbReference type="SAM" id="Phobius"/>
    </source>
</evidence>
<keyword evidence="4 5" id="KW-0472">Membrane</keyword>
<accession>A0A7C2NGE9</accession>
<keyword evidence="2 5" id="KW-0812">Transmembrane</keyword>
<dbReference type="InterPro" id="IPR020846">
    <property type="entry name" value="MFS_dom"/>
</dbReference>
<comment type="caution">
    <text evidence="7">The sequence shown here is derived from an EMBL/GenBank/DDBJ whole genome shotgun (WGS) entry which is preliminary data.</text>
</comment>
<dbReference type="GO" id="GO:0005886">
    <property type="term" value="C:plasma membrane"/>
    <property type="evidence" value="ECO:0007669"/>
    <property type="project" value="TreeGrafter"/>
</dbReference>
<name>A0A7C2NGE9_9BACT</name>
<dbReference type="InterPro" id="IPR011701">
    <property type="entry name" value="MFS"/>
</dbReference>
<dbReference type="EMBL" id="DSMR01000343">
    <property type="protein sequence ID" value="HET47443.1"/>
    <property type="molecule type" value="Genomic_DNA"/>
</dbReference>
<evidence type="ECO:0000259" key="6">
    <source>
        <dbReference type="PROSITE" id="PS50850"/>
    </source>
</evidence>
<keyword evidence="3 5" id="KW-1133">Transmembrane helix</keyword>
<feature type="transmembrane region" description="Helical" evidence="5">
    <location>
        <begin position="131"/>
        <end position="150"/>
    </location>
</feature>